<evidence type="ECO:0000256" key="3">
    <source>
        <dbReference type="ARBA" id="ARBA00022906"/>
    </source>
</evidence>
<dbReference type="InterPro" id="IPR050681">
    <property type="entry name" value="CDF/SLC30A"/>
</dbReference>
<dbReference type="PANTHER" id="PTHR11562:SF17">
    <property type="entry name" value="RE54080P-RELATED"/>
    <property type="match status" value="1"/>
</dbReference>
<evidence type="ECO:0000256" key="4">
    <source>
        <dbReference type="ARBA" id="ARBA00022989"/>
    </source>
</evidence>
<dbReference type="PANTHER" id="PTHR11562">
    <property type="entry name" value="CATION EFFLUX PROTEIN/ ZINC TRANSPORTER"/>
    <property type="match status" value="1"/>
</dbReference>
<feature type="transmembrane region" description="Helical" evidence="6">
    <location>
        <begin position="155"/>
        <end position="172"/>
    </location>
</feature>
<evidence type="ECO:0000313" key="8">
    <source>
        <dbReference type="EMBL" id="MFC7410366.1"/>
    </source>
</evidence>
<dbReference type="Pfam" id="PF01545">
    <property type="entry name" value="Cation_efflux"/>
    <property type="match status" value="1"/>
</dbReference>
<comment type="caution">
    <text evidence="8">The sequence shown here is derived from an EMBL/GenBank/DDBJ whole genome shotgun (WGS) entry which is preliminary data.</text>
</comment>
<name>A0ABW2QLS4_9BURK</name>
<dbReference type="InterPro" id="IPR027469">
    <property type="entry name" value="Cation_efflux_TMD_sf"/>
</dbReference>
<reference evidence="9" key="1">
    <citation type="journal article" date="2019" name="Int. J. Syst. Evol. Microbiol.">
        <title>The Global Catalogue of Microorganisms (GCM) 10K type strain sequencing project: providing services to taxonomists for standard genome sequencing and annotation.</title>
        <authorList>
            <consortium name="The Broad Institute Genomics Platform"/>
            <consortium name="The Broad Institute Genome Sequencing Center for Infectious Disease"/>
            <person name="Wu L."/>
            <person name="Ma J."/>
        </authorList>
    </citation>
    <scope>NUCLEOTIDE SEQUENCE [LARGE SCALE GENOMIC DNA]</scope>
    <source>
        <strain evidence="9">CGMCC 1.12371</strain>
    </source>
</reference>
<keyword evidence="4 6" id="KW-1133">Transmembrane helix</keyword>
<accession>A0ABW2QLS4</accession>
<evidence type="ECO:0000256" key="1">
    <source>
        <dbReference type="ARBA" id="ARBA00004141"/>
    </source>
</evidence>
<keyword evidence="3" id="KW-0813">Transport</keyword>
<evidence type="ECO:0000259" key="7">
    <source>
        <dbReference type="Pfam" id="PF01545"/>
    </source>
</evidence>
<feature type="domain" description="Cation efflux protein transmembrane" evidence="7">
    <location>
        <begin position="25"/>
        <end position="200"/>
    </location>
</feature>
<feature type="transmembrane region" description="Helical" evidence="6">
    <location>
        <begin position="87"/>
        <end position="106"/>
    </location>
</feature>
<dbReference type="Proteomes" id="UP001596501">
    <property type="component" value="Unassembled WGS sequence"/>
</dbReference>
<evidence type="ECO:0000256" key="6">
    <source>
        <dbReference type="SAM" id="Phobius"/>
    </source>
</evidence>
<feature type="transmembrane region" description="Helical" evidence="6">
    <location>
        <begin position="24"/>
        <end position="42"/>
    </location>
</feature>
<dbReference type="Gene3D" id="1.20.1510.10">
    <property type="entry name" value="Cation efflux protein transmembrane domain"/>
    <property type="match status" value="1"/>
</dbReference>
<dbReference type="EMBL" id="JBHTCA010000014">
    <property type="protein sequence ID" value="MFC7410366.1"/>
    <property type="molecule type" value="Genomic_DNA"/>
</dbReference>
<proteinExistence type="predicted"/>
<dbReference type="RefSeq" id="WP_382225323.1">
    <property type="nucleotide sequence ID" value="NZ_JBHTCA010000014.1"/>
</dbReference>
<keyword evidence="5 6" id="KW-0472">Membrane</keyword>
<dbReference type="InterPro" id="IPR058533">
    <property type="entry name" value="Cation_efflux_TM"/>
</dbReference>
<evidence type="ECO:0000256" key="2">
    <source>
        <dbReference type="ARBA" id="ARBA00022692"/>
    </source>
</evidence>
<keyword evidence="3" id="KW-0406">Ion transport</keyword>
<keyword evidence="9" id="KW-1185">Reference proteome</keyword>
<protein>
    <submittedName>
        <fullName evidence="8">Cation transporter</fullName>
    </submittedName>
</protein>
<organism evidence="8 9">
    <name type="scientific">Hydrogenophaga atypica</name>
    <dbReference type="NCBI Taxonomy" id="249409"/>
    <lineage>
        <taxon>Bacteria</taxon>
        <taxon>Pseudomonadati</taxon>
        <taxon>Pseudomonadota</taxon>
        <taxon>Betaproteobacteria</taxon>
        <taxon>Burkholderiales</taxon>
        <taxon>Comamonadaceae</taxon>
        <taxon>Hydrogenophaga</taxon>
    </lineage>
</organism>
<feature type="transmembrane region" description="Helical" evidence="6">
    <location>
        <begin position="62"/>
        <end position="80"/>
    </location>
</feature>
<dbReference type="SUPFAM" id="SSF161111">
    <property type="entry name" value="Cation efflux protein transmembrane domain-like"/>
    <property type="match status" value="1"/>
</dbReference>
<sequence length="217" mass="23040">MSAHCDHHAPQTEKIVNLSRYRQILWIALVVNFVMFLVEIGAGVQAGSLSLLADAVDFAGDALNYAVSLAVLASALAWRARAAVFKAATMIGFGLYVLGSTVWSVWNGELPQAVTMGAVALLALAANVAVAWMLYAFREGDANMRSVWLCSRNDAIGNVAVLLAALGVFGTGSAWPDLVVASLMATLALHGGWTVLRQARNEIDNNAAEGDRHGHVH</sequence>
<evidence type="ECO:0000256" key="5">
    <source>
        <dbReference type="ARBA" id="ARBA00023136"/>
    </source>
</evidence>
<keyword evidence="3" id="KW-0864">Zinc transport</keyword>
<gene>
    <name evidence="8" type="ORF">ACFQPB_15985</name>
</gene>
<keyword evidence="2 6" id="KW-0812">Transmembrane</keyword>
<keyword evidence="3" id="KW-0862">Zinc</keyword>
<comment type="subcellular location">
    <subcellularLocation>
        <location evidence="1">Membrane</location>
        <topology evidence="1">Multi-pass membrane protein</topology>
    </subcellularLocation>
</comment>
<evidence type="ECO:0000313" key="9">
    <source>
        <dbReference type="Proteomes" id="UP001596501"/>
    </source>
</evidence>
<feature type="transmembrane region" description="Helical" evidence="6">
    <location>
        <begin position="112"/>
        <end position="135"/>
    </location>
</feature>